<dbReference type="InterPro" id="IPR055411">
    <property type="entry name" value="LRR_FXL15/At3g58940/PEG3-like"/>
</dbReference>
<protein>
    <submittedName>
        <fullName evidence="2">F-box/LRR-repeat protein at4g14096</fullName>
    </submittedName>
</protein>
<feature type="domain" description="F-box" evidence="1">
    <location>
        <begin position="22"/>
        <end position="59"/>
    </location>
</feature>
<organism evidence="2 3">
    <name type="scientific">Phtheirospermum japonicum</name>
    <dbReference type="NCBI Taxonomy" id="374723"/>
    <lineage>
        <taxon>Eukaryota</taxon>
        <taxon>Viridiplantae</taxon>
        <taxon>Streptophyta</taxon>
        <taxon>Embryophyta</taxon>
        <taxon>Tracheophyta</taxon>
        <taxon>Spermatophyta</taxon>
        <taxon>Magnoliopsida</taxon>
        <taxon>eudicotyledons</taxon>
        <taxon>Gunneridae</taxon>
        <taxon>Pentapetalae</taxon>
        <taxon>asterids</taxon>
        <taxon>lamiids</taxon>
        <taxon>Lamiales</taxon>
        <taxon>Orobanchaceae</taxon>
        <taxon>Orobanchaceae incertae sedis</taxon>
        <taxon>Phtheirospermum</taxon>
    </lineage>
</organism>
<comment type="caution">
    <text evidence="2">The sequence shown here is derived from an EMBL/GenBank/DDBJ whole genome shotgun (WGS) entry which is preliminary data.</text>
</comment>
<proteinExistence type="predicted"/>
<accession>A0A830BN08</accession>
<evidence type="ECO:0000313" key="2">
    <source>
        <dbReference type="EMBL" id="GFP88967.1"/>
    </source>
</evidence>
<dbReference type="InterPro" id="IPR001810">
    <property type="entry name" value="F-box_dom"/>
</dbReference>
<sequence>MAINPKRLRCTEKAPVDGDDLIDRISDLPNEILCHILSFLPTKYAAGTSILSKKWQNLLPLIPNLRLQLDDSLLLHPESPPTTHLTSFTKFANNLLNVTLLDVPSLYSLTLICYRFTDDHFIANWINAALRLNIKRMNILIRRPHHHRFLLNTLFGCNLVSLNLLLNFPYHVTEFRFSFPKLKHLGVLFTRFHPVNALLACCPVLERLVLLFNCYYFYPGAKLQIRVPSLKVLKIVIPYGWVDSVVEIDAPELLSLKYFGCLPVRYLGNKMKSLLLAVLDLQDNAVSNGYDSNELAAVILKACAGVQHLWLSKKFILMLYRHPHHLPRFHKLVDLVIQDMKCHGWELLPSLLNSAPNIKNLYIKEGFDNERFESFKASVIESMSIVLARQVGEYFHLVIERKVEN</sequence>
<name>A0A830BN08_9LAMI</name>
<evidence type="ECO:0000313" key="3">
    <source>
        <dbReference type="Proteomes" id="UP000653305"/>
    </source>
</evidence>
<dbReference type="Proteomes" id="UP000653305">
    <property type="component" value="Unassembled WGS sequence"/>
</dbReference>
<reference evidence="2" key="1">
    <citation type="submission" date="2020-07" db="EMBL/GenBank/DDBJ databases">
        <title>Ethylene signaling mediates host invasion by parasitic plants.</title>
        <authorList>
            <person name="Yoshida S."/>
        </authorList>
    </citation>
    <scope>NUCLEOTIDE SEQUENCE</scope>
    <source>
        <strain evidence="2">Okayama</strain>
    </source>
</reference>
<dbReference type="SUPFAM" id="SSF81383">
    <property type="entry name" value="F-box domain"/>
    <property type="match status" value="1"/>
</dbReference>
<dbReference type="InterPro" id="IPR053781">
    <property type="entry name" value="F-box_AtFBL13-like"/>
</dbReference>
<dbReference type="Pfam" id="PF24758">
    <property type="entry name" value="LRR_At5g56370"/>
    <property type="match status" value="1"/>
</dbReference>
<dbReference type="OrthoDB" id="907376at2759"/>
<keyword evidence="3" id="KW-1185">Reference proteome</keyword>
<dbReference type="PROSITE" id="PS50181">
    <property type="entry name" value="FBOX"/>
    <property type="match status" value="1"/>
</dbReference>
<dbReference type="PANTHER" id="PTHR31293">
    <property type="entry name" value="RNI-LIKE SUPERFAMILY PROTEIN"/>
    <property type="match status" value="1"/>
</dbReference>
<evidence type="ECO:0000259" key="1">
    <source>
        <dbReference type="PROSITE" id="PS50181"/>
    </source>
</evidence>
<dbReference type="CDD" id="cd22160">
    <property type="entry name" value="F-box_AtFBL13-like"/>
    <property type="match status" value="1"/>
</dbReference>
<dbReference type="PANTHER" id="PTHR31293:SF12">
    <property type="entry name" value="RNI-LIKE SUPERFAMILY PROTEIN"/>
    <property type="match status" value="1"/>
</dbReference>
<dbReference type="EMBL" id="BMAC01000177">
    <property type="protein sequence ID" value="GFP88967.1"/>
    <property type="molecule type" value="Genomic_DNA"/>
</dbReference>
<dbReference type="Pfam" id="PF00646">
    <property type="entry name" value="F-box"/>
    <property type="match status" value="1"/>
</dbReference>
<dbReference type="InterPro" id="IPR036047">
    <property type="entry name" value="F-box-like_dom_sf"/>
</dbReference>
<dbReference type="Gene3D" id="1.20.1280.50">
    <property type="match status" value="1"/>
</dbReference>
<dbReference type="InterPro" id="IPR055294">
    <property type="entry name" value="FBL60-like"/>
</dbReference>
<dbReference type="AlphaFoldDB" id="A0A830BN08"/>
<gene>
    <name evidence="2" type="ORF">PHJA_001040400</name>
</gene>